<gene>
    <name evidence="12" type="ORF">ACFP3U_31080</name>
</gene>
<accession>A0ABW0XE80</accession>
<evidence type="ECO:0000256" key="8">
    <source>
        <dbReference type="ARBA" id="ARBA00022691"/>
    </source>
</evidence>
<dbReference type="PANTHER" id="PTHR11579">
    <property type="entry name" value="PROTEIN-L-ISOASPARTATE O-METHYLTRANSFERASE"/>
    <property type="match status" value="1"/>
</dbReference>
<evidence type="ECO:0000256" key="4">
    <source>
        <dbReference type="ARBA" id="ARBA00013346"/>
    </source>
</evidence>
<keyword evidence="7" id="KW-0808">Transferase</keyword>
<keyword evidence="13" id="KW-1185">Reference proteome</keyword>
<dbReference type="EC" id="2.1.1.77" evidence="3"/>
<evidence type="ECO:0000256" key="1">
    <source>
        <dbReference type="ARBA" id="ARBA00004496"/>
    </source>
</evidence>
<sequence>MTVEHETGQAATRGLLRAVAEYLGHDVAPEWEAAAYAVPRHRFMPELIWDADTLKPISRTTDPADWWASAYAEAPVVTQINDGRETDDDPVPTSSLSDPGIVFRMLDMLDLRDGMRVLEIGTGPGWNAALLSHRLGSDLVTSIEVDPDVTARARTTLHDLGLSPVVVCGDGSRGWGPGSPYDRVIATCAVRSVPPDLVAQTAPGGLVLLPWDSPWVGWGLLLLTVGKDGSASGWFSPHSAFMLNRKHRSGVRLYRDVVRDEHVPDESHTDLPAFEIAEDRGDLAFTIGMRLGDVWQAWDNDPDVDGVARRLWLATTDAKSWAAVDWAGDGATGFTVWQHGPRRLWDEAAGAHAWWLDNDEPGPDRFGLTVAPDGSHSYWLDLPGKAVRVPHPR</sequence>
<dbReference type="GO" id="GO:0008168">
    <property type="term" value="F:methyltransferase activity"/>
    <property type="evidence" value="ECO:0007669"/>
    <property type="project" value="UniProtKB-KW"/>
</dbReference>
<keyword evidence="8" id="KW-0949">S-adenosyl-L-methionine</keyword>
<evidence type="ECO:0000256" key="7">
    <source>
        <dbReference type="ARBA" id="ARBA00022679"/>
    </source>
</evidence>
<protein>
    <recommendedName>
        <fullName evidence="4">Protein-L-isoaspartate O-methyltransferase</fullName>
        <ecNumber evidence="3">2.1.1.77</ecNumber>
    </recommendedName>
    <alternativeName>
        <fullName evidence="11">L-isoaspartyl protein carboxyl methyltransferase</fullName>
    </alternativeName>
    <alternativeName>
        <fullName evidence="9">Protein L-isoaspartyl methyltransferase</fullName>
    </alternativeName>
    <alternativeName>
        <fullName evidence="10">Protein-beta-aspartate methyltransferase</fullName>
    </alternativeName>
</protein>
<evidence type="ECO:0000256" key="6">
    <source>
        <dbReference type="ARBA" id="ARBA00022603"/>
    </source>
</evidence>
<dbReference type="RefSeq" id="WP_380229070.1">
    <property type="nucleotide sequence ID" value="NZ_JBHSOF010000056.1"/>
</dbReference>
<dbReference type="EMBL" id="JBHSOF010000056">
    <property type="protein sequence ID" value="MFC5667399.1"/>
    <property type="molecule type" value="Genomic_DNA"/>
</dbReference>
<keyword evidence="5" id="KW-0963">Cytoplasm</keyword>
<dbReference type="Pfam" id="PF01135">
    <property type="entry name" value="PCMT"/>
    <property type="match status" value="1"/>
</dbReference>
<dbReference type="InterPro" id="IPR000682">
    <property type="entry name" value="PCMT"/>
</dbReference>
<dbReference type="Gene3D" id="3.40.50.150">
    <property type="entry name" value="Vaccinia Virus protein VP39"/>
    <property type="match status" value="1"/>
</dbReference>
<evidence type="ECO:0000256" key="10">
    <source>
        <dbReference type="ARBA" id="ARBA00031323"/>
    </source>
</evidence>
<evidence type="ECO:0000256" key="5">
    <source>
        <dbReference type="ARBA" id="ARBA00022490"/>
    </source>
</evidence>
<evidence type="ECO:0000256" key="9">
    <source>
        <dbReference type="ARBA" id="ARBA00030757"/>
    </source>
</evidence>
<dbReference type="Proteomes" id="UP001595975">
    <property type="component" value="Unassembled WGS sequence"/>
</dbReference>
<comment type="caution">
    <text evidence="12">The sequence shown here is derived from an EMBL/GenBank/DDBJ whole genome shotgun (WGS) entry which is preliminary data.</text>
</comment>
<reference evidence="13" key="1">
    <citation type="journal article" date="2019" name="Int. J. Syst. Evol. Microbiol.">
        <title>The Global Catalogue of Microorganisms (GCM) 10K type strain sequencing project: providing services to taxonomists for standard genome sequencing and annotation.</title>
        <authorList>
            <consortium name="The Broad Institute Genomics Platform"/>
            <consortium name="The Broad Institute Genome Sequencing Center for Infectious Disease"/>
            <person name="Wu L."/>
            <person name="Ma J."/>
        </authorList>
    </citation>
    <scope>NUCLEOTIDE SEQUENCE [LARGE SCALE GENOMIC DNA]</scope>
    <source>
        <strain evidence="13">CGMCC 4.1437</strain>
    </source>
</reference>
<name>A0ABW0XE80_9ACTN</name>
<keyword evidence="6 12" id="KW-0489">Methyltransferase</keyword>
<dbReference type="SUPFAM" id="SSF53335">
    <property type="entry name" value="S-adenosyl-L-methionine-dependent methyltransferases"/>
    <property type="match status" value="1"/>
</dbReference>
<evidence type="ECO:0000256" key="2">
    <source>
        <dbReference type="ARBA" id="ARBA00005369"/>
    </source>
</evidence>
<evidence type="ECO:0000256" key="11">
    <source>
        <dbReference type="ARBA" id="ARBA00031350"/>
    </source>
</evidence>
<dbReference type="PANTHER" id="PTHR11579:SF0">
    <property type="entry name" value="PROTEIN-L-ISOASPARTATE(D-ASPARTATE) O-METHYLTRANSFERASE"/>
    <property type="match status" value="1"/>
</dbReference>
<organism evidence="12 13">
    <name type="scientific">Kitasatospora misakiensis</name>
    <dbReference type="NCBI Taxonomy" id="67330"/>
    <lineage>
        <taxon>Bacteria</taxon>
        <taxon>Bacillati</taxon>
        <taxon>Actinomycetota</taxon>
        <taxon>Actinomycetes</taxon>
        <taxon>Kitasatosporales</taxon>
        <taxon>Streptomycetaceae</taxon>
        <taxon>Kitasatospora</taxon>
    </lineage>
</organism>
<dbReference type="GO" id="GO:0032259">
    <property type="term" value="P:methylation"/>
    <property type="evidence" value="ECO:0007669"/>
    <property type="project" value="UniProtKB-KW"/>
</dbReference>
<proteinExistence type="inferred from homology"/>
<dbReference type="InterPro" id="IPR029063">
    <property type="entry name" value="SAM-dependent_MTases_sf"/>
</dbReference>
<comment type="similarity">
    <text evidence="2">Belongs to the methyltransferase superfamily. L-isoaspartyl/D-aspartyl protein methyltransferase family.</text>
</comment>
<evidence type="ECO:0000313" key="13">
    <source>
        <dbReference type="Proteomes" id="UP001595975"/>
    </source>
</evidence>
<comment type="subcellular location">
    <subcellularLocation>
        <location evidence="1">Cytoplasm</location>
    </subcellularLocation>
</comment>
<evidence type="ECO:0000313" key="12">
    <source>
        <dbReference type="EMBL" id="MFC5667399.1"/>
    </source>
</evidence>
<dbReference type="CDD" id="cd02440">
    <property type="entry name" value="AdoMet_MTases"/>
    <property type="match status" value="1"/>
</dbReference>
<evidence type="ECO:0000256" key="3">
    <source>
        <dbReference type="ARBA" id="ARBA00011890"/>
    </source>
</evidence>